<evidence type="ECO:0000256" key="1">
    <source>
        <dbReference type="ARBA" id="ARBA00004479"/>
    </source>
</evidence>
<accession>A0A438C411</accession>
<evidence type="ECO:0000256" key="3">
    <source>
        <dbReference type="ARBA" id="ARBA00022692"/>
    </source>
</evidence>
<evidence type="ECO:0000256" key="2">
    <source>
        <dbReference type="ARBA" id="ARBA00007104"/>
    </source>
</evidence>
<evidence type="ECO:0000256" key="9">
    <source>
        <dbReference type="SAM" id="SignalP"/>
    </source>
</evidence>
<comment type="similarity">
    <text evidence="2 7">Belongs to the EMP24/GP25L family.</text>
</comment>
<dbReference type="Pfam" id="PF01105">
    <property type="entry name" value="EMP24_GP25L"/>
    <property type="match status" value="1"/>
</dbReference>
<proteinExistence type="inferred from homology"/>
<feature type="signal peptide" evidence="9">
    <location>
        <begin position="1"/>
        <end position="24"/>
    </location>
</feature>
<evidence type="ECO:0000256" key="5">
    <source>
        <dbReference type="ARBA" id="ARBA00022989"/>
    </source>
</evidence>
<dbReference type="OrthoDB" id="1738713at2759"/>
<sequence length="227" mass="25534">MAESGIMLLAATMIMIWWATPSQAIWLSLPSSGTKCVSEEIHNNVVVLLDYSLVLGGDDDPSHPTTISVRVLPKFHSLFHVPYMNWIALSLFFFFHSIYCDSILKIQGLIVDQKENSSFRVVEIIPNLSLVSSPYGQNLYYQEKVTKGQSAFTTSESGAHVACFWLDGNHEEGAGRTIDIDWKIGITAKDWDSVAKKEKIEGVEFELRKLEGIVNAIHENIIFLKER</sequence>
<gene>
    <name evidence="11" type="primary">VvCHDh000937_3</name>
    <name evidence="11" type="ORF">CK203_071753</name>
</gene>
<evidence type="ECO:0000313" key="12">
    <source>
        <dbReference type="Proteomes" id="UP000288805"/>
    </source>
</evidence>
<dbReference type="SMART" id="SM01190">
    <property type="entry name" value="EMP24_GP25L"/>
    <property type="match status" value="1"/>
</dbReference>
<evidence type="ECO:0000256" key="7">
    <source>
        <dbReference type="RuleBase" id="RU003827"/>
    </source>
</evidence>
<keyword evidence="3 7" id="KW-0812">Transmembrane</keyword>
<keyword evidence="6 8" id="KW-0472">Membrane</keyword>
<feature type="domain" description="GOLD" evidence="10">
    <location>
        <begin position="34"/>
        <end position="209"/>
    </location>
</feature>
<dbReference type="InterPro" id="IPR015720">
    <property type="entry name" value="Emp24-like"/>
</dbReference>
<reference evidence="11 12" key="1">
    <citation type="journal article" date="2018" name="PLoS Genet.">
        <title>Population sequencing reveals clonal diversity and ancestral inbreeding in the grapevine cultivar Chardonnay.</title>
        <authorList>
            <person name="Roach M.J."/>
            <person name="Johnson D.L."/>
            <person name="Bohlmann J."/>
            <person name="van Vuuren H.J."/>
            <person name="Jones S.J."/>
            <person name="Pretorius I.S."/>
            <person name="Schmidt S.A."/>
            <person name="Borneman A.R."/>
        </authorList>
    </citation>
    <scope>NUCLEOTIDE SEQUENCE [LARGE SCALE GENOMIC DNA]</scope>
    <source>
        <strain evidence="12">cv. Chardonnay</strain>
        <tissue evidence="11">Leaf</tissue>
    </source>
</reference>
<evidence type="ECO:0000256" key="4">
    <source>
        <dbReference type="ARBA" id="ARBA00022729"/>
    </source>
</evidence>
<dbReference type="AlphaFoldDB" id="A0A438C411"/>
<evidence type="ECO:0000256" key="6">
    <source>
        <dbReference type="ARBA" id="ARBA00023136"/>
    </source>
</evidence>
<keyword evidence="5 8" id="KW-1133">Transmembrane helix</keyword>
<dbReference type="PROSITE" id="PS50866">
    <property type="entry name" value="GOLD"/>
    <property type="match status" value="1"/>
</dbReference>
<dbReference type="EMBL" id="QGNW01002574">
    <property type="protein sequence ID" value="RVW17656.1"/>
    <property type="molecule type" value="Genomic_DNA"/>
</dbReference>
<dbReference type="InterPro" id="IPR009038">
    <property type="entry name" value="GOLD_dom"/>
</dbReference>
<keyword evidence="4 9" id="KW-0732">Signal</keyword>
<dbReference type="Proteomes" id="UP000288805">
    <property type="component" value="Unassembled WGS sequence"/>
</dbReference>
<dbReference type="PANTHER" id="PTHR22811">
    <property type="entry name" value="TRANSMEMBRANE EMP24 DOMAIN-CONTAINING PROTEIN"/>
    <property type="match status" value="1"/>
</dbReference>
<comment type="caution">
    <text evidence="11">The sequence shown here is derived from an EMBL/GenBank/DDBJ whole genome shotgun (WGS) entry which is preliminary data.</text>
</comment>
<evidence type="ECO:0000259" key="10">
    <source>
        <dbReference type="PROSITE" id="PS50866"/>
    </source>
</evidence>
<name>A0A438C411_VITVI</name>
<feature type="transmembrane region" description="Helical" evidence="8">
    <location>
        <begin position="83"/>
        <end position="104"/>
    </location>
</feature>
<dbReference type="GO" id="GO:0016020">
    <property type="term" value="C:membrane"/>
    <property type="evidence" value="ECO:0007669"/>
    <property type="project" value="UniProtKB-SubCell"/>
</dbReference>
<comment type="subcellular location">
    <subcellularLocation>
        <location evidence="1 7">Membrane</location>
        <topology evidence="1 7">Single-pass type I membrane protein</topology>
    </subcellularLocation>
</comment>
<evidence type="ECO:0000313" key="11">
    <source>
        <dbReference type="EMBL" id="RVW17656.1"/>
    </source>
</evidence>
<protein>
    <submittedName>
        <fullName evidence="11">Transmembrane emp24 domain-containing protein p24delta3</fullName>
    </submittedName>
</protein>
<feature type="chain" id="PRO_5019328402" evidence="9">
    <location>
        <begin position="25"/>
        <end position="227"/>
    </location>
</feature>
<evidence type="ECO:0000256" key="8">
    <source>
        <dbReference type="SAM" id="Phobius"/>
    </source>
</evidence>
<organism evidence="11 12">
    <name type="scientific">Vitis vinifera</name>
    <name type="common">Grape</name>
    <dbReference type="NCBI Taxonomy" id="29760"/>
    <lineage>
        <taxon>Eukaryota</taxon>
        <taxon>Viridiplantae</taxon>
        <taxon>Streptophyta</taxon>
        <taxon>Embryophyta</taxon>
        <taxon>Tracheophyta</taxon>
        <taxon>Spermatophyta</taxon>
        <taxon>Magnoliopsida</taxon>
        <taxon>eudicotyledons</taxon>
        <taxon>Gunneridae</taxon>
        <taxon>Pentapetalae</taxon>
        <taxon>rosids</taxon>
        <taxon>Vitales</taxon>
        <taxon>Vitaceae</taxon>
        <taxon>Viteae</taxon>
        <taxon>Vitis</taxon>
    </lineage>
</organism>